<feature type="transmembrane region" description="Helical" evidence="6">
    <location>
        <begin position="81"/>
        <end position="99"/>
    </location>
</feature>
<dbReference type="GO" id="GO:0015141">
    <property type="term" value="F:succinate transmembrane transporter activity"/>
    <property type="evidence" value="ECO:0007669"/>
    <property type="project" value="UniProtKB-ARBA"/>
</dbReference>
<dbReference type="InterPro" id="IPR031312">
    <property type="entry name" value="Na/sul_symport_CS"/>
</dbReference>
<feature type="transmembrane region" description="Helical" evidence="6">
    <location>
        <begin position="296"/>
        <end position="315"/>
    </location>
</feature>
<dbReference type="PROSITE" id="PS01271">
    <property type="entry name" value="NA_SULFATE"/>
    <property type="match status" value="1"/>
</dbReference>
<protein>
    <submittedName>
        <fullName evidence="7">DASS family sodium-coupled anion symporter</fullName>
    </submittedName>
</protein>
<organism evidence="7 8">
    <name type="scientific">Dokdonia sinensis</name>
    <dbReference type="NCBI Taxonomy" id="2479847"/>
    <lineage>
        <taxon>Bacteria</taxon>
        <taxon>Pseudomonadati</taxon>
        <taxon>Bacteroidota</taxon>
        <taxon>Flavobacteriia</taxon>
        <taxon>Flavobacteriales</taxon>
        <taxon>Flavobacteriaceae</taxon>
        <taxon>Dokdonia</taxon>
    </lineage>
</organism>
<accession>A0A3M0FUS4</accession>
<dbReference type="PANTHER" id="PTHR10283:SF82">
    <property type="entry name" value="SOLUTE CARRIER FAMILY 13 MEMBER 2"/>
    <property type="match status" value="1"/>
</dbReference>
<feature type="transmembrane region" description="Helical" evidence="6">
    <location>
        <begin position="120"/>
        <end position="138"/>
    </location>
</feature>
<evidence type="ECO:0000313" key="7">
    <source>
        <dbReference type="EMBL" id="RMB56444.1"/>
    </source>
</evidence>
<sequence>MKQFTLVKKLGFILGPLLCVFILLLPFDLVTEKIDTVIAVALWMIVWWITEAVSISVTALIPLAIFPLLGIGDIKSVASNYANPIVYLFFGGFVIALALEKVQLHRRIALSILKITGTKANGIILGFMIATGLMSMWISNTASTVVMLPIAVSVIQLLIDDADGFTKNDRNFALSIMLGIAFGANIGGVATLIGTPPNSVMLAFLNETYNVDIGFFQWMKMGVPFAIVLMAITYFIITRVFFPNRLGIIGKSEGIIQGELDKLGAISKSEKIVLTIFLMTAVAWMLRSQLNLLLPDIALTDTTISVISALLMFTVPTDFKKGDFPLNWEDTSRLPWGILVLFGGGLALASGLADSGFIDMIGNYISSQENWSIWVVTAVLIFLMLFMTELMSNVALVTILVPLVVGIAIGMDVPMLQMVVPVTLASSCAFMLPMATPPNAIVFASGHVRVDQMARIGVVLNFIAVGLLFALAYWVVPVLF</sequence>
<dbReference type="Proteomes" id="UP000281985">
    <property type="component" value="Unassembled WGS sequence"/>
</dbReference>
<feature type="transmembrane region" description="Helical" evidence="6">
    <location>
        <begin position="394"/>
        <end position="411"/>
    </location>
</feature>
<feature type="transmembrane region" description="Helical" evidence="6">
    <location>
        <begin position="12"/>
        <end position="30"/>
    </location>
</feature>
<evidence type="ECO:0000256" key="2">
    <source>
        <dbReference type="ARBA" id="ARBA00022448"/>
    </source>
</evidence>
<keyword evidence="4 6" id="KW-1133">Transmembrane helix</keyword>
<feature type="transmembrane region" description="Helical" evidence="6">
    <location>
        <begin position="423"/>
        <end position="444"/>
    </location>
</feature>
<dbReference type="NCBIfam" id="TIGR00785">
    <property type="entry name" value="dass"/>
    <property type="match status" value="1"/>
</dbReference>
<dbReference type="RefSeq" id="WP_121918432.1">
    <property type="nucleotide sequence ID" value="NZ_REFV01000017.1"/>
</dbReference>
<dbReference type="Pfam" id="PF00939">
    <property type="entry name" value="Na_sulph_symp"/>
    <property type="match status" value="1"/>
</dbReference>
<proteinExistence type="predicted"/>
<keyword evidence="2" id="KW-0813">Transport</keyword>
<dbReference type="InterPro" id="IPR001898">
    <property type="entry name" value="SLC13A/DASS"/>
</dbReference>
<comment type="caution">
    <text evidence="7">The sequence shown here is derived from an EMBL/GenBank/DDBJ whole genome shotgun (WGS) entry which is preliminary data.</text>
</comment>
<feature type="transmembrane region" description="Helical" evidence="6">
    <location>
        <begin position="272"/>
        <end position="290"/>
    </location>
</feature>
<evidence type="ECO:0000313" key="8">
    <source>
        <dbReference type="Proteomes" id="UP000281985"/>
    </source>
</evidence>
<keyword evidence="8" id="KW-1185">Reference proteome</keyword>
<feature type="transmembrane region" description="Helical" evidence="6">
    <location>
        <begin position="370"/>
        <end position="387"/>
    </location>
</feature>
<evidence type="ECO:0000256" key="5">
    <source>
        <dbReference type="ARBA" id="ARBA00023136"/>
    </source>
</evidence>
<evidence type="ECO:0000256" key="6">
    <source>
        <dbReference type="SAM" id="Phobius"/>
    </source>
</evidence>
<feature type="transmembrane region" description="Helical" evidence="6">
    <location>
        <begin position="215"/>
        <end position="237"/>
    </location>
</feature>
<evidence type="ECO:0000256" key="3">
    <source>
        <dbReference type="ARBA" id="ARBA00022692"/>
    </source>
</evidence>
<feature type="transmembrane region" description="Helical" evidence="6">
    <location>
        <begin position="172"/>
        <end position="195"/>
    </location>
</feature>
<name>A0A3M0FUS4_9FLAO</name>
<keyword evidence="3 6" id="KW-0812">Transmembrane</keyword>
<dbReference type="PANTHER" id="PTHR10283">
    <property type="entry name" value="SOLUTE CARRIER FAMILY 13 MEMBER"/>
    <property type="match status" value="1"/>
</dbReference>
<evidence type="ECO:0000256" key="1">
    <source>
        <dbReference type="ARBA" id="ARBA00004141"/>
    </source>
</evidence>
<feature type="transmembrane region" description="Helical" evidence="6">
    <location>
        <begin position="144"/>
        <end position="160"/>
    </location>
</feature>
<comment type="subcellular location">
    <subcellularLocation>
        <location evidence="1">Membrane</location>
        <topology evidence="1">Multi-pass membrane protein</topology>
    </subcellularLocation>
</comment>
<evidence type="ECO:0000256" key="4">
    <source>
        <dbReference type="ARBA" id="ARBA00022989"/>
    </source>
</evidence>
<dbReference type="CDD" id="cd01115">
    <property type="entry name" value="SLC13_permease"/>
    <property type="match status" value="1"/>
</dbReference>
<dbReference type="EMBL" id="REFV01000017">
    <property type="protein sequence ID" value="RMB56444.1"/>
    <property type="molecule type" value="Genomic_DNA"/>
</dbReference>
<dbReference type="GO" id="GO:0005886">
    <property type="term" value="C:plasma membrane"/>
    <property type="evidence" value="ECO:0007669"/>
    <property type="project" value="TreeGrafter"/>
</dbReference>
<feature type="transmembrane region" description="Helical" evidence="6">
    <location>
        <begin position="336"/>
        <end position="358"/>
    </location>
</feature>
<feature type="transmembrane region" description="Helical" evidence="6">
    <location>
        <begin position="42"/>
        <end position="69"/>
    </location>
</feature>
<feature type="transmembrane region" description="Helical" evidence="6">
    <location>
        <begin position="456"/>
        <end position="476"/>
    </location>
</feature>
<reference evidence="7 8" key="1">
    <citation type="submission" date="2018-10" db="EMBL/GenBank/DDBJ databases">
        <title>Dokdonia luteus sp. nov., isolated from sea water.</title>
        <authorList>
            <person name="Zhou L.Y."/>
            <person name="Du Z.J."/>
        </authorList>
    </citation>
    <scope>NUCLEOTIDE SEQUENCE [LARGE SCALE GENOMIC DNA]</scope>
    <source>
        <strain evidence="7 8">SH27</strain>
    </source>
</reference>
<dbReference type="OrthoDB" id="9766267at2"/>
<gene>
    <name evidence="7" type="ORF">EAX61_14500</name>
</gene>
<keyword evidence="5 6" id="KW-0472">Membrane</keyword>
<dbReference type="AlphaFoldDB" id="A0A3M0FUS4"/>